<name>A0A0V1BET5_TRISP</name>
<evidence type="ECO:0000256" key="6">
    <source>
        <dbReference type="ARBA" id="ARBA00023027"/>
    </source>
</evidence>
<evidence type="ECO:0000256" key="5">
    <source>
        <dbReference type="ARBA" id="ARBA00022857"/>
    </source>
</evidence>
<gene>
    <name evidence="7" type="primary">Nadk2</name>
    <name evidence="7" type="ORF">T01_9225</name>
</gene>
<keyword evidence="4 7" id="KW-0418">Kinase</keyword>
<dbReference type="AlphaFoldDB" id="A0A0V1BET5"/>
<evidence type="ECO:0000313" key="8">
    <source>
        <dbReference type="Proteomes" id="UP000054776"/>
    </source>
</evidence>
<dbReference type="InParanoid" id="A0A0V1BET5"/>
<keyword evidence="3" id="KW-0808">Transferase</keyword>
<dbReference type="PANTHER" id="PTHR13158">
    <property type="match status" value="1"/>
</dbReference>
<sequence length="766" mass="86830">MKCLSSALSVVSSGLNMEFQKVGGWFVENDWKETDCGGTIVLITLHLVYYFRELELKKMVTEMMEINDSLSYELNRRVSSTPFKDQKQEKLDGCSGKVEMACTRLAAAMFSSSPEMDERKAAHMKALRNLFSSKRAPNMQMLLLFTNCQRCRIRQRDGYFQTSRSTMKLAEKPLVSKKRSKSNEAPYAAMFSSRPEIDERKAVEMKLKKSSKYADGLAIHELPKVSYQTMGWLFSNQQKCHEACYGCILKDACGRPVIISGNCCVLVLPVSASLSSLFVCLNCLTCINSSSRNALCRYNLPTIAMRPYLSLLKGAVCRSGLFPVVYPSGTVWYAVSLSKYHSAALMNLPMNSARNVDDFRSPAIGSSTSVFNPQKVLVLSKITRLDYERSSNKNLTEAELSRKINQNGSDYERLVSKHNTHYEFLNKICHELSERKVEYKVVKRWEYESQEVDWADAVIAAGGDGTFLLAASKIRERSKPLIGINTDPLSSEGYLCLLKKQPEEQLPIAFEKLFSGNFKWIWRQRIRITLIGDGAFDKPEELYDCQMRYPEYRWADHMQEHERSRLGTENSVSTVYDNHSDCPNDHVGHHARVLPYLALNDIFIGESLSSRVSYYDLQVDDGPFMKQKSSGLTACTGTGSTSWYFNINRLSDHCLKDLLKIVSDELKVKLPYDDSEIVNRLCDKFNNQLAFPPETVGIAYVVRDPIFNETFLPFPSRGFAKQLLIKSRGFDAQVIIDGGVSYAFSYGTMVKLEVNAQDALQTVIFR</sequence>
<keyword evidence="8" id="KW-1185">Reference proteome</keyword>
<comment type="caution">
    <text evidence="7">The sequence shown here is derived from an EMBL/GenBank/DDBJ whole genome shotgun (WGS) entry which is preliminary data.</text>
</comment>
<dbReference type="OrthoDB" id="185618at2759"/>
<reference evidence="7 8" key="1">
    <citation type="submission" date="2015-01" db="EMBL/GenBank/DDBJ databases">
        <title>Evolution of Trichinella species and genotypes.</title>
        <authorList>
            <person name="Korhonen P.K."/>
            <person name="Edoardo P."/>
            <person name="Giuseppe L.R."/>
            <person name="Gasser R.B."/>
        </authorList>
    </citation>
    <scope>NUCLEOTIDE SEQUENCE [LARGE SCALE GENOMIC DNA]</scope>
    <source>
        <strain evidence="7">ISS3</strain>
    </source>
</reference>
<organism evidence="7 8">
    <name type="scientific">Trichinella spiralis</name>
    <name type="common">Trichina worm</name>
    <dbReference type="NCBI Taxonomy" id="6334"/>
    <lineage>
        <taxon>Eukaryota</taxon>
        <taxon>Metazoa</taxon>
        <taxon>Ecdysozoa</taxon>
        <taxon>Nematoda</taxon>
        <taxon>Enoplea</taxon>
        <taxon>Dorylaimia</taxon>
        <taxon>Trichinellida</taxon>
        <taxon>Trichinellidae</taxon>
        <taxon>Trichinella</taxon>
    </lineage>
</organism>
<dbReference type="FunCoup" id="A0A0V1BET5">
    <property type="interactions" value="1654"/>
</dbReference>
<dbReference type="GO" id="GO:0005739">
    <property type="term" value="C:mitochondrion"/>
    <property type="evidence" value="ECO:0007669"/>
    <property type="project" value="TreeGrafter"/>
</dbReference>
<dbReference type="STRING" id="6334.A0A0V1BET5"/>
<dbReference type="Pfam" id="PF01513">
    <property type="entry name" value="NAD_kinase"/>
    <property type="match status" value="1"/>
</dbReference>
<dbReference type="EMBL" id="JYDH01000052">
    <property type="protein sequence ID" value="KRY35568.1"/>
    <property type="molecule type" value="Genomic_DNA"/>
</dbReference>
<dbReference type="GO" id="GO:0003951">
    <property type="term" value="F:NAD+ kinase activity"/>
    <property type="evidence" value="ECO:0007669"/>
    <property type="project" value="UniProtKB-EC"/>
</dbReference>
<evidence type="ECO:0000256" key="2">
    <source>
        <dbReference type="ARBA" id="ARBA00012120"/>
    </source>
</evidence>
<dbReference type="InterPro" id="IPR017438">
    <property type="entry name" value="ATP-NAD_kinase_N"/>
</dbReference>
<dbReference type="InterPro" id="IPR016064">
    <property type="entry name" value="NAD/diacylglycerol_kinase_sf"/>
</dbReference>
<evidence type="ECO:0000256" key="3">
    <source>
        <dbReference type="ARBA" id="ARBA00022679"/>
    </source>
</evidence>
<proteinExistence type="inferred from homology"/>
<dbReference type="GO" id="GO:0019674">
    <property type="term" value="P:NAD+ metabolic process"/>
    <property type="evidence" value="ECO:0007669"/>
    <property type="project" value="InterPro"/>
</dbReference>
<keyword evidence="5" id="KW-0521">NADP</keyword>
<protein>
    <recommendedName>
        <fullName evidence="2">NAD(+) kinase</fullName>
        <ecNumber evidence="2">2.7.1.23</ecNumber>
    </recommendedName>
</protein>
<dbReference type="InterPro" id="IPR017437">
    <property type="entry name" value="ATP-NAD_kinase_PpnK-typ_C"/>
</dbReference>
<accession>A0A0V1BET5</accession>
<dbReference type="SUPFAM" id="SSF111331">
    <property type="entry name" value="NAD kinase/diacylglycerol kinase-like"/>
    <property type="match status" value="1"/>
</dbReference>
<dbReference type="Gene3D" id="2.60.200.30">
    <property type="entry name" value="Probable inorganic polyphosphate/atp-NAD kinase, domain 2"/>
    <property type="match status" value="1"/>
</dbReference>
<keyword evidence="6" id="KW-0520">NAD</keyword>
<dbReference type="Gene3D" id="3.40.50.10330">
    <property type="entry name" value="Probable inorganic polyphosphate/atp-NAD kinase, domain 1"/>
    <property type="match status" value="1"/>
</dbReference>
<dbReference type="EC" id="2.7.1.23" evidence="2"/>
<dbReference type="eggNOG" id="KOG4180">
    <property type="taxonomic scope" value="Eukaryota"/>
</dbReference>
<dbReference type="GO" id="GO:0006741">
    <property type="term" value="P:NADP+ biosynthetic process"/>
    <property type="evidence" value="ECO:0007669"/>
    <property type="project" value="InterPro"/>
</dbReference>
<dbReference type="InterPro" id="IPR002504">
    <property type="entry name" value="NADK"/>
</dbReference>
<evidence type="ECO:0000256" key="4">
    <source>
        <dbReference type="ARBA" id="ARBA00022777"/>
    </source>
</evidence>
<comment type="similarity">
    <text evidence="1">Belongs to the NAD kinase family.</text>
</comment>
<evidence type="ECO:0000256" key="1">
    <source>
        <dbReference type="ARBA" id="ARBA00010995"/>
    </source>
</evidence>
<dbReference type="Proteomes" id="UP000054776">
    <property type="component" value="Unassembled WGS sequence"/>
</dbReference>
<dbReference type="PANTHER" id="PTHR13158:SF5">
    <property type="entry name" value="NAD KINASE 2, MITOCHONDRIAL"/>
    <property type="match status" value="1"/>
</dbReference>
<evidence type="ECO:0000313" key="7">
    <source>
        <dbReference type="EMBL" id="KRY35568.1"/>
    </source>
</evidence>